<dbReference type="RefSeq" id="WP_323577656.1">
    <property type="nucleotide sequence ID" value="NZ_JAYGJQ010000002.1"/>
</dbReference>
<dbReference type="Proteomes" id="UP001302274">
    <property type="component" value="Unassembled WGS sequence"/>
</dbReference>
<gene>
    <name evidence="5" type="ORF">SHI21_15255</name>
</gene>
<dbReference type="PANTHER" id="PTHR30204:SF97">
    <property type="entry name" value="MERR FAMILY REGULATORY PROTEIN"/>
    <property type="match status" value="1"/>
</dbReference>
<keyword evidence="6" id="KW-1185">Reference proteome</keyword>
<dbReference type="SUPFAM" id="SSF46955">
    <property type="entry name" value="Putative DNA-binding domain"/>
    <property type="match status" value="1"/>
</dbReference>
<dbReference type="InterPro" id="IPR015358">
    <property type="entry name" value="Tscrpt_reg_MerR_DNA-bd"/>
</dbReference>
<dbReference type="Pfam" id="PF09278">
    <property type="entry name" value="MerR-DNA-bind"/>
    <property type="match status" value="1"/>
</dbReference>
<evidence type="ECO:0000256" key="1">
    <source>
        <dbReference type="ARBA" id="ARBA00023015"/>
    </source>
</evidence>
<keyword evidence="1" id="KW-0805">Transcription regulation</keyword>
<keyword evidence="3" id="KW-0804">Transcription</keyword>
<reference evidence="5 6" key="1">
    <citation type="submission" date="2023-11" db="EMBL/GenBank/DDBJ databases">
        <title>A Novel Polar Bacteriovorax (B. antarcticus) Isolated from the Biocrust in Antarctica.</title>
        <authorList>
            <person name="Mun W."/>
            <person name="Choi S.Y."/>
            <person name="Mitchell R.J."/>
        </authorList>
    </citation>
    <scope>NUCLEOTIDE SEQUENCE [LARGE SCALE GENOMIC DNA]</scope>
    <source>
        <strain evidence="5 6">PP10</strain>
    </source>
</reference>
<evidence type="ECO:0000256" key="3">
    <source>
        <dbReference type="ARBA" id="ARBA00023163"/>
    </source>
</evidence>
<proteinExistence type="predicted"/>
<feature type="domain" description="HTH merR-type" evidence="4">
    <location>
        <begin position="1"/>
        <end position="68"/>
    </location>
</feature>
<name>A0ABU5W184_9BACT</name>
<dbReference type="InterPro" id="IPR009061">
    <property type="entry name" value="DNA-bd_dom_put_sf"/>
</dbReference>
<dbReference type="InterPro" id="IPR047057">
    <property type="entry name" value="MerR_fam"/>
</dbReference>
<accession>A0ABU5W184</accession>
<sequence>MDIGNVSKQSHVSTSTLRYYEEIGLISSTGRKGLRRQYHSSVLERLALINLGRLAGFSLDEIASMFNQSNHDVQIDRSTLKEKAKEIDKKIAKLTAVRDSLIHASNCKAENHLECPTFIKLMKVATRLSSKKLSIKF</sequence>
<protein>
    <submittedName>
        <fullName evidence="5">Helix-turn-helix domain-containing protein</fullName>
    </submittedName>
</protein>
<evidence type="ECO:0000256" key="2">
    <source>
        <dbReference type="ARBA" id="ARBA00023125"/>
    </source>
</evidence>
<dbReference type="EMBL" id="JAYGJQ010000002">
    <property type="protein sequence ID" value="MEA9357585.1"/>
    <property type="molecule type" value="Genomic_DNA"/>
</dbReference>
<dbReference type="SMART" id="SM00422">
    <property type="entry name" value="HTH_MERR"/>
    <property type="match status" value="1"/>
</dbReference>
<dbReference type="Gene3D" id="1.10.1660.10">
    <property type="match status" value="1"/>
</dbReference>
<keyword evidence="2" id="KW-0238">DNA-binding</keyword>
<dbReference type="Pfam" id="PF00376">
    <property type="entry name" value="MerR"/>
    <property type="match status" value="1"/>
</dbReference>
<dbReference type="PROSITE" id="PS50937">
    <property type="entry name" value="HTH_MERR_2"/>
    <property type="match status" value="1"/>
</dbReference>
<dbReference type="CDD" id="cd04781">
    <property type="entry name" value="HTH_MerR-like_sg6"/>
    <property type="match status" value="1"/>
</dbReference>
<comment type="caution">
    <text evidence="5">The sequence shown here is derived from an EMBL/GenBank/DDBJ whole genome shotgun (WGS) entry which is preliminary data.</text>
</comment>
<evidence type="ECO:0000259" key="4">
    <source>
        <dbReference type="PROSITE" id="PS50937"/>
    </source>
</evidence>
<dbReference type="InterPro" id="IPR000551">
    <property type="entry name" value="MerR-type_HTH_dom"/>
</dbReference>
<dbReference type="PRINTS" id="PR00040">
    <property type="entry name" value="HTHMERR"/>
</dbReference>
<evidence type="ECO:0000313" key="6">
    <source>
        <dbReference type="Proteomes" id="UP001302274"/>
    </source>
</evidence>
<organism evidence="5 6">
    <name type="scientific">Bacteriovorax antarcticus</name>
    <dbReference type="NCBI Taxonomy" id="3088717"/>
    <lineage>
        <taxon>Bacteria</taxon>
        <taxon>Pseudomonadati</taxon>
        <taxon>Bdellovibrionota</taxon>
        <taxon>Bacteriovoracia</taxon>
        <taxon>Bacteriovoracales</taxon>
        <taxon>Bacteriovoracaceae</taxon>
        <taxon>Bacteriovorax</taxon>
    </lineage>
</organism>
<evidence type="ECO:0000313" key="5">
    <source>
        <dbReference type="EMBL" id="MEA9357585.1"/>
    </source>
</evidence>
<dbReference type="PANTHER" id="PTHR30204">
    <property type="entry name" value="REDOX-CYCLING DRUG-SENSING TRANSCRIPTIONAL ACTIVATOR SOXR"/>
    <property type="match status" value="1"/>
</dbReference>